<dbReference type="Proteomes" id="UP000053257">
    <property type="component" value="Unassembled WGS sequence"/>
</dbReference>
<accession>A0A0C3SAL6</accession>
<organism evidence="1 2">
    <name type="scientific">Phlebiopsis gigantea (strain 11061_1 CR5-6)</name>
    <name type="common">White-rot fungus</name>
    <name type="synonym">Peniophora gigantea</name>
    <dbReference type="NCBI Taxonomy" id="745531"/>
    <lineage>
        <taxon>Eukaryota</taxon>
        <taxon>Fungi</taxon>
        <taxon>Dikarya</taxon>
        <taxon>Basidiomycota</taxon>
        <taxon>Agaricomycotina</taxon>
        <taxon>Agaricomycetes</taxon>
        <taxon>Polyporales</taxon>
        <taxon>Phanerochaetaceae</taxon>
        <taxon>Phlebiopsis</taxon>
    </lineage>
</organism>
<dbReference type="HOGENOM" id="CLU_2171954_0_0_1"/>
<evidence type="ECO:0000313" key="2">
    <source>
        <dbReference type="Proteomes" id="UP000053257"/>
    </source>
</evidence>
<proteinExistence type="predicted"/>
<dbReference type="EMBL" id="KN840468">
    <property type="protein sequence ID" value="KIP09302.1"/>
    <property type="molecule type" value="Genomic_DNA"/>
</dbReference>
<reference evidence="1 2" key="1">
    <citation type="journal article" date="2014" name="PLoS Genet.">
        <title>Analysis of the Phlebiopsis gigantea genome, transcriptome and secretome provides insight into its pioneer colonization strategies of wood.</title>
        <authorList>
            <person name="Hori C."/>
            <person name="Ishida T."/>
            <person name="Igarashi K."/>
            <person name="Samejima M."/>
            <person name="Suzuki H."/>
            <person name="Master E."/>
            <person name="Ferreira P."/>
            <person name="Ruiz-Duenas F.J."/>
            <person name="Held B."/>
            <person name="Canessa P."/>
            <person name="Larrondo L.F."/>
            <person name="Schmoll M."/>
            <person name="Druzhinina I.S."/>
            <person name="Kubicek C.P."/>
            <person name="Gaskell J.A."/>
            <person name="Kersten P."/>
            <person name="St John F."/>
            <person name="Glasner J."/>
            <person name="Sabat G."/>
            <person name="Splinter BonDurant S."/>
            <person name="Syed K."/>
            <person name="Yadav J."/>
            <person name="Mgbeahuruike A.C."/>
            <person name="Kovalchuk A."/>
            <person name="Asiegbu F.O."/>
            <person name="Lackner G."/>
            <person name="Hoffmeister D."/>
            <person name="Rencoret J."/>
            <person name="Gutierrez A."/>
            <person name="Sun H."/>
            <person name="Lindquist E."/>
            <person name="Barry K."/>
            <person name="Riley R."/>
            <person name="Grigoriev I.V."/>
            <person name="Henrissat B."/>
            <person name="Kues U."/>
            <person name="Berka R.M."/>
            <person name="Martinez A.T."/>
            <person name="Covert S.F."/>
            <person name="Blanchette R.A."/>
            <person name="Cullen D."/>
        </authorList>
    </citation>
    <scope>NUCLEOTIDE SEQUENCE [LARGE SCALE GENOMIC DNA]</scope>
    <source>
        <strain evidence="1 2">11061_1 CR5-6</strain>
    </source>
</reference>
<evidence type="ECO:0000313" key="1">
    <source>
        <dbReference type="EMBL" id="KIP09302.1"/>
    </source>
</evidence>
<name>A0A0C3SAL6_PHLG1</name>
<gene>
    <name evidence="1" type="ORF">PHLGIDRAFT_340146</name>
</gene>
<keyword evidence="2" id="KW-1185">Reference proteome</keyword>
<sequence>MLSFLYACLTCTDSGAVGMAMPIRIFMRSGSAEPDGSRICAGCRMCNEPGPELSLRLIYCSNTRNQGLHRPRRDAAACFPAIRPCGHGSRPFALGPASKLSQAYCIFVVI</sequence>
<protein>
    <submittedName>
        <fullName evidence="1">Uncharacterized protein</fullName>
    </submittedName>
</protein>
<dbReference type="AlphaFoldDB" id="A0A0C3SAL6"/>